<dbReference type="HOGENOM" id="CLU_1869081_0_0_1"/>
<dbReference type="VEuPathDB" id="FungiDB:HpaG806755"/>
<dbReference type="EMBL" id="JH598343">
    <property type="status" value="NOT_ANNOTATED_CDS"/>
    <property type="molecule type" value="Genomic_DNA"/>
</dbReference>
<name>M4BK23_HYAAE</name>
<organism evidence="1 2">
    <name type="scientific">Hyaloperonospora arabidopsidis (strain Emoy2)</name>
    <name type="common">Downy mildew agent</name>
    <name type="synonym">Peronospora arabidopsidis</name>
    <dbReference type="NCBI Taxonomy" id="559515"/>
    <lineage>
        <taxon>Eukaryota</taxon>
        <taxon>Sar</taxon>
        <taxon>Stramenopiles</taxon>
        <taxon>Oomycota</taxon>
        <taxon>Peronosporomycetes</taxon>
        <taxon>Peronosporales</taxon>
        <taxon>Peronosporaceae</taxon>
        <taxon>Hyaloperonospora</taxon>
    </lineage>
</organism>
<sequence>MALLLGRTYSSRLHYNYFCRLLKILEPASIDCAQYYSMLSLSLSMAPPQQTALEPRDVNKRIVCSALLFRLCGFSLTEIEGGRGTKALTRHVTFSIGIPAYAIIDTFPLIRQVKAAPFRIGDTPGSPQTFQYSSPKL</sequence>
<accession>M4BK23</accession>
<keyword evidence="2" id="KW-1185">Reference proteome</keyword>
<reference evidence="1" key="2">
    <citation type="submission" date="2015-06" db="UniProtKB">
        <authorList>
            <consortium name="EnsemblProtists"/>
        </authorList>
    </citation>
    <scope>IDENTIFICATION</scope>
    <source>
        <strain evidence="1">Emoy2</strain>
    </source>
</reference>
<dbReference type="InParanoid" id="M4BK23"/>
<protein>
    <submittedName>
        <fullName evidence="1">Uncharacterized protein</fullName>
    </submittedName>
</protein>
<proteinExistence type="predicted"/>
<dbReference type="EnsemblProtists" id="HpaT806755">
    <property type="protein sequence ID" value="HpaP806755"/>
    <property type="gene ID" value="HpaG806755"/>
</dbReference>
<dbReference type="AlphaFoldDB" id="M4BK23"/>
<evidence type="ECO:0000313" key="1">
    <source>
        <dbReference type="EnsemblProtists" id="HpaP806755"/>
    </source>
</evidence>
<dbReference type="Proteomes" id="UP000011713">
    <property type="component" value="Unassembled WGS sequence"/>
</dbReference>
<reference evidence="2" key="1">
    <citation type="journal article" date="2010" name="Science">
        <title>Signatures of adaptation to obligate biotrophy in the Hyaloperonospora arabidopsidis genome.</title>
        <authorList>
            <person name="Baxter L."/>
            <person name="Tripathy S."/>
            <person name="Ishaque N."/>
            <person name="Boot N."/>
            <person name="Cabral A."/>
            <person name="Kemen E."/>
            <person name="Thines M."/>
            <person name="Ah-Fong A."/>
            <person name="Anderson R."/>
            <person name="Badejoko W."/>
            <person name="Bittner-Eddy P."/>
            <person name="Boore J.L."/>
            <person name="Chibucos M.C."/>
            <person name="Coates M."/>
            <person name="Dehal P."/>
            <person name="Delehaunty K."/>
            <person name="Dong S."/>
            <person name="Downton P."/>
            <person name="Dumas B."/>
            <person name="Fabro G."/>
            <person name="Fronick C."/>
            <person name="Fuerstenberg S.I."/>
            <person name="Fulton L."/>
            <person name="Gaulin E."/>
            <person name="Govers F."/>
            <person name="Hughes L."/>
            <person name="Humphray S."/>
            <person name="Jiang R.H."/>
            <person name="Judelson H."/>
            <person name="Kamoun S."/>
            <person name="Kyung K."/>
            <person name="Meijer H."/>
            <person name="Minx P."/>
            <person name="Morris P."/>
            <person name="Nelson J."/>
            <person name="Phuntumart V."/>
            <person name="Qutob D."/>
            <person name="Rehmany A."/>
            <person name="Rougon-Cardoso A."/>
            <person name="Ryden P."/>
            <person name="Torto-Alalibo T."/>
            <person name="Studholme D."/>
            <person name="Wang Y."/>
            <person name="Win J."/>
            <person name="Wood J."/>
            <person name="Clifton S.W."/>
            <person name="Rogers J."/>
            <person name="Van den Ackerveken G."/>
            <person name="Jones J.D."/>
            <person name="McDowell J.M."/>
            <person name="Beynon J."/>
            <person name="Tyler B.M."/>
        </authorList>
    </citation>
    <scope>NUCLEOTIDE SEQUENCE [LARGE SCALE GENOMIC DNA]</scope>
    <source>
        <strain evidence="2">Emoy2</strain>
    </source>
</reference>
<evidence type="ECO:0000313" key="2">
    <source>
        <dbReference type="Proteomes" id="UP000011713"/>
    </source>
</evidence>